<dbReference type="PANTHER" id="PTHR21600">
    <property type="entry name" value="MITOCHONDRIAL RNA PSEUDOURIDINE SYNTHASE"/>
    <property type="match status" value="1"/>
</dbReference>
<accession>A0A5P1RHN0</accession>
<dbReference type="KEGG" id="ncu:F0U83_16180"/>
<dbReference type="InterPro" id="IPR020103">
    <property type="entry name" value="PsdUridine_synth_cat_dom_sf"/>
</dbReference>
<dbReference type="Proteomes" id="UP000324760">
    <property type="component" value="Chromosome"/>
</dbReference>
<keyword evidence="4" id="KW-1185">Reference proteome</keyword>
<dbReference type="GO" id="GO:0009982">
    <property type="term" value="F:pseudouridine synthase activity"/>
    <property type="evidence" value="ECO:0007669"/>
    <property type="project" value="InterPro"/>
</dbReference>
<name>A0A5P1RHN0_9GAMM</name>
<comment type="similarity">
    <text evidence="1">Belongs to the pseudouridine synthase RluA family.</text>
</comment>
<dbReference type="InterPro" id="IPR050188">
    <property type="entry name" value="RluA_PseudoU_synthase"/>
</dbReference>
<evidence type="ECO:0000313" key="3">
    <source>
        <dbReference type="EMBL" id="QEQ98476.1"/>
    </source>
</evidence>
<organism evidence="3 4">
    <name type="scientific">Neptunomonas concharum</name>
    <dbReference type="NCBI Taxonomy" id="1031538"/>
    <lineage>
        <taxon>Bacteria</taxon>
        <taxon>Pseudomonadati</taxon>
        <taxon>Pseudomonadota</taxon>
        <taxon>Gammaproteobacteria</taxon>
        <taxon>Oceanospirillales</taxon>
        <taxon>Oceanospirillaceae</taxon>
        <taxon>Neptunomonas</taxon>
    </lineage>
</organism>
<dbReference type="SUPFAM" id="SSF55120">
    <property type="entry name" value="Pseudouridine synthase"/>
    <property type="match status" value="1"/>
</dbReference>
<dbReference type="InterPro" id="IPR006145">
    <property type="entry name" value="PsdUridine_synth_RsuA/RluA"/>
</dbReference>
<dbReference type="EMBL" id="CP043869">
    <property type="protein sequence ID" value="QEQ98476.1"/>
    <property type="molecule type" value="Genomic_DNA"/>
</dbReference>
<evidence type="ECO:0000313" key="4">
    <source>
        <dbReference type="Proteomes" id="UP000324760"/>
    </source>
</evidence>
<dbReference type="AlphaFoldDB" id="A0A5P1RHN0"/>
<dbReference type="GO" id="GO:0000455">
    <property type="term" value="P:enzyme-directed rRNA pseudouridine synthesis"/>
    <property type="evidence" value="ECO:0007669"/>
    <property type="project" value="TreeGrafter"/>
</dbReference>
<dbReference type="GO" id="GO:0003723">
    <property type="term" value="F:RNA binding"/>
    <property type="evidence" value="ECO:0007669"/>
    <property type="project" value="InterPro"/>
</dbReference>
<feature type="domain" description="Pseudouridine synthase RsuA/RluA-like" evidence="2">
    <location>
        <begin position="10"/>
        <end position="164"/>
    </location>
</feature>
<sequence>MIWQNDEIMKVYKPPLLPVSRTTRNLYHTLISLIRRETPYGEAQLLHRMDTETSGELLIAKHSSADRKWKKQLDRLIVKKRYHAWVEGVPVWDSTTLECLLSEKEDSLIRSQMYVVDPDDVALYRKPKFSKTAFSVLQRLDGRSLIACDLFTGRKHQIRAHLAHLGHPIVGDKIYSLGGKYYLKRLCAALTAEDYAALGAEHHLLEAVALELDEALLLRKDDLEEATVTSSRVQQGLP</sequence>
<proteinExistence type="inferred from homology"/>
<protein>
    <submittedName>
        <fullName evidence="3">RNA pseudouridine synthase</fullName>
    </submittedName>
</protein>
<evidence type="ECO:0000259" key="2">
    <source>
        <dbReference type="Pfam" id="PF00849"/>
    </source>
</evidence>
<evidence type="ECO:0000256" key="1">
    <source>
        <dbReference type="ARBA" id="ARBA00010876"/>
    </source>
</evidence>
<dbReference type="GO" id="GO:0140098">
    <property type="term" value="F:catalytic activity, acting on RNA"/>
    <property type="evidence" value="ECO:0007669"/>
    <property type="project" value="UniProtKB-ARBA"/>
</dbReference>
<gene>
    <name evidence="3" type="ORF">F0U83_16180</name>
</gene>
<reference evidence="3 4" key="1">
    <citation type="journal article" date="2019" name="Biochem. Eng. J.">
        <title>Metabolic engineering of the marine bacteria Neptunomonas concharum for the production of acetoin and meso-2,3-butanediol from acetate.</title>
        <authorList>
            <person name="Li W."/>
            <person name="Pu N."/>
            <person name="Liu C.-X."/>
            <person name="Yuan Q.-P."/>
            <person name="Li Z.-J."/>
        </authorList>
    </citation>
    <scope>NUCLEOTIDE SEQUENCE [LARGE SCALE GENOMIC DNA]</scope>
    <source>
        <strain evidence="3 4">JCM17730</strain>
    </source>
</reference>
<dbReference type="PANTHER" id="PTHR21600:SF87">
    <property type="entry name" value="RNA PSEUDOURIDYLATE SYNTHASE DOMAIN-CONTAINING PROTEIN 1"/>
    <property type="match status" value="1"/>
</dbReference>
<dbReference type="OrthoDB" id="9807829at2"/>
<dbReference type="Gene3D" id="3.30.2350.10">
    <property type="entry name" value="Pseudouridine synthase"/>
    <property type="match status" value="1"/>
</dbReference>
<dbReference type="CDD" id="cd02869">
    <property type="entry name" value="PseudoU_synth_RluA_like"/>
    <property type="match status" value="1"/>
</dbReference>
<dbReference type="Pfam" id="PF00849">
    <property type="entry name" value="PseudoU_synth_2"/>
    <property type="match status" value="1"/>
</dbReference>